<name>A0ABP0WEY8_9BRYO</name>
<accession>A0ABP0WEY8</accession>
<dbReference type="Proteomes" id="UP001497444">
    <property type="component" value="Chromosome 17"/>
</dbReference>
<reference evidence="2" key="1">
    <citation type="submission" date="2024-02" db="EMBL/GenBank/DDBJ databases">
        <authorList>
            <consortium name="ELIXIR-Norway"/>
            <consortium name="Elixir Norway"/>
        </authorList>
    </citation>
    <scope>NUCLEOTIDE SEQUENCE</scope>
</reference>
<evidence type="ECO:0000256" key="1">
    <source>
        <dbReference type="SAM" id="MobiDB-lite"/>
    </source>
</evidence>
<dbReference type="EMBL" id="OZ020112">
    <property type="protein sequence ID" value="CAK9265430.1"/>
    <property type="molecule type" value="Genomic_DNA"/>
</dbReference>
<gene>
    <name evidence="2" type="ORF">CSSPJE1EN1_LOCUS10908</name>
</gene>
<protein>
    <submittedName>
        <fullName evidence="2">Uncharacterized protein</fullName>
    </submittedName>
</protein>
<organism evidence="2 3">
    <name type="scientific">Sphagnum jensenii</name>
    <dbReference type="NCBI Taxonomy" id="128206"/>
    <lineage>
        <taxon>Eukaryota</taxon>
        <taxon>Viridiplantae</taxon>
        <taxon>Streptophyta</taxon>
        <taxon>Embryophyta</taxon>
        <taxon>Bryophyta</taxon>
        <taxon>Sphagnophytina</taxon>
        <taxon>Sphagnopsida</taxon>
        <taxon>Sphagnales</taxon>
        <taxon>Sphagnaceae</taxon>
        <taxon>Sphagnum</taxon>
    </lineage>
</organism>
<keyword evidence="3" id="KW-1185">Reference proteome</keyword>
<evidence type="ECO:0000313" key="2">
    <source>
        <dbReference type="EMBL" id="CAK9265430.1"/>
    </source>
</evidence>
<sequence>MRNDLGDLQWRVYEILHRILILRFPNYNAAIVTSIEEEGSQQGTTSASHVSGAEQTVPEVPVSSVKQADGDGPTSDDANENSSSGGEEIDQCPSLMRQLTSSDVEEQTVPPEAPISGVEEAAGDSDDIMEYSSGVEEVARSCVLEWHFSLFDRECFLLHCRKVQDTGSGTSGVYRSPVRSLKELEEAGEECNSIHLISVDFVFPKLFHSDVPELEVTEELIELVMRINKDRVPLSLGRWWGVSIYFFSQCMVFQAAKVYEAGGGDGHR</sequence>
<evidence type="ECO:0000313" key="3">
    <source>
        <dbReference type="Proteomes" id="UP001497444"/>
    </source>
</evidence>
<feature type="region of interest" description="Disordered" evidence="1">
    <location>
        <begin position="40"/>
        <end position="124"/>
    </location>
</feature>
<feature type="compositionally biased region" description="Polar residues" evidence="1">
    <location>
        <begin position="40"/>
        <end position="49"/>
    </location>
</feature>
<proteinExistence type="predicted"/>